<keyword evidence="2" id="KW-0813">Transport</keyword>
<dbReference type="InterPro" id="IPR036259">
    <property type="entry name" value="MFS_trans_sf"/>
</dbReference>
<gene>
    <name evidence="9" type="ORF">P154DRAFT_499875</name>
</gene>
<evidence type="ECO:0000256" key="1">
    <source>
        <dbReference type="ARBA" id="ARBA00004141"/>
    </source>
</evidence>
<comment type="subcellular location">
    <subcellularLocation>
        <location evidence="1">Membrane</location>
        <topology evidence="1">Multi-pass membrane protein</topology>
    </subcellularLocation>
</comment>
<feature type="transmembrane region" description="Helical" evidence="7">
    <location>
        <begin position="359"/>
        <end position="380"/>
    </location>
</feature>
<name>A0A6A5W1U0_9PLEO</name>
<dbReference type="AlphaFoldDB" id="A0A6A5W1U0"/>
<evidence type="ECO:0000256" key="5">
    <source>
        <dbReference type="ARBA" id="ARBA00023136"/>
    </source>
</evidence>
<evidence type="ECO:0000256" key="7">
    <source>
        <dbReference type="SAM" id="Phobius"/>
    </source>
</evidence>
<organism evidence="9 10">
    <name type="scientific">Amniculicola lignicola CBS 123094</name>
    <dbReference type="NCBI Taxonomy" id="1392246"/>
    <lineage>
        <taxon>Eukaryota</taxon>
        <taxon>Fungi</taxon>
        <taxon>Dikarya</taxon>
        <taxon>Ascomycota</taxon>
        <taxon>Pezizomycotina</taxon>
        <taxon>Dothideomycetes</taxon>
        <taxon>Pleosporomycetidae</taxon>
        <taxon>Pleosporales</taxon>
        <taxon>Amniculicolaceae</taxon>
        <taxon>Amniculicola</taxon>
    </lineage>
</organism>
<feature type="transmembrane region" description="Helical" evidence="7">
    <location>
        <begin position="158"/>
        <end position="177"/>
    </location>
</feature>
<evidence type="ECO:0000256" key="6">
    <source>
        <dbReference type="SAM" id="MobiDB-lite"/>
    </source>
</evidence>
<dbReference type="InterPro" id="IPR020846">
    <property type="entry name" value="MFS_dom"/>
</dbReference>
<dbReference type="Pfam" id="PF07690">
    <property type="entry name" value="MFS_1"/>
    <property type="match status" value="1"/>
</dbReference>
<feature type="transmembrane region" description="Helical" evidence="7">
    <location>
        <begin position="297"/>
        <end position="316"/>
    </location>
</feature>
<sequence>MASEIDKDVVEQISDDGITPKDPGHGVSTSKLQKPPLVAAMTPEYRTKAEDNLRRKIDTRLLPMIILMYIMNYLDRNNIAAVRLAGLQDELDLSSTQYQTVISILFVGYILMQIPSNLFLNKTGKPAIYLPVCMIIWGIISGATGATHSFGGLVACRFFLGFIEAAYFPGCLFYLSSWYTRKELGFRTAVLYSGSLVSGAFGGLVTAGITSNMDNTKGLRAWRWVFIIEGVITVIIALGAFFVLPNFPRTTSWLTEEERQLATYRLVEDVGEEDWTSSEEQSFFHGLKVALLDIKTWVLMVLMLSIVSSASVTNFFPTVVKTLGYNNVQTLLLTAPPYVLAVITTYLNAWHADRTGERFFHITIPLCVGVAAFILAAATHSTAPRYVAMMLMVPGVYTGYVVALAWISNSLPRPAAKRAAALAFINAISNTSSIYASYMYPQPKSKVQPDLTIPLSVDCATAVLAIIMAAVMRVILGRLNKKLDRGEHVEGAINAVPGEAQEHGFRFLV</sequence>
<dbReference type="PANTHER" id="PTHR43791:SF92">
    <property type="entry name" value="AGL026WP"/>
    <property type="match status" value="1"/>
</dbReference>
<keyword evidence="3 7" id="KW-0812">Transmembrane</keyword>
<reference evidence="9" key="1">
    <citation type="journal article" date="2020" name="Stud. Mycol.">
        <title>101 Dothideomycetes genomes: a test case for predicting lifestyles and emergence of pathogens.</title>
        <authorList>
            <person name="Haridas S."/>
            <person name="Albert R."/>
            <person name="Binder M."/>
            <person name="Bloem J."/>
            <person name="Labutti K."/>
            <person name="Salamov A."/>
            <person name="Andreopoulos B."/>
            <person name="Baker S."/>
            <person name="Barry K."/>
            <person name="Bills G."/>
            <person name="Bluhm B."/>
            <person name="Cannon C."/>
            <person name="Castanera R."/>
            <person name="Culley D."/>
            <person name="Daum C."/>
            <person name="Ezra D."/>
            <person name="Gonzalez J."/>
            <person name="Henrissat B."/>
            <person name="Kuo A."/>
            <person name="Liang C."/>
            <person name="Lipzen A."/>
            <person name="Lutzoni F."/>
            <person name="Magnuson J."/>
            <person name="Mondo S."/>
            <person name="Nolan M."/>
            <person name="Ohm R."/>
            <person name="Pangilinan J."/>
            <person name="Park H.-J."/>
            <person name="Ramirez L."/>
            <person name="Alfaro M."/>
            <person name="Sun H."/>
            <person name="Tritt A."/>
            <person name="Yoshinaga Y."/>
            <person name="Zwiers L.-H."/>
            <person name="Turgeon B."/>
            <person name="Goodwin S."/>
            <person name="Spatafora J."/>
            <person name="Crous P."/>
            <person name="Grigoriev I."/>
        </authorList>
    </citation>
    <scope>NUCLEOTIDE SEQUENCE</scope>
    <source>
        <strain evidence="9">CBS 123094</strain>
    </source>
</reference>
<dbReference type="Gene3D" id="1.20.1250.20">
    <property type="entry name" value="MFS general substrate transporter like domains"/>
    <property type="match status" value="2"/>
</dbReference>
<feature type="transmembrane region" description="Helical" evidence="7">
    <location>
        <begin position="189"/>
        <end position="209"/>
    </location>
</feature>
<dbReference type="SUPFAM" id="SSF103473">
    <property type="entry name" value="MFS general substrate transporter"/>
    <property type="match status" value="1"/>
</dbReference>
<feature type="compositionally biased region" description="Basic and acidic residues" evidence="6">
    <location>
        <begin position="1"/>
        <end position="10"/>
    </location>
</feature>
<feature type="transmembrane region" description="Helical" evidence="7">
    <location>
        <begin position="452"/>
        <end position="476"/>
    </location>
</feature>
<feature type="region of interest" description="Disordered" evidence="6">
    <location>
        <begin position="1"/>
        <end position="31"/>
    </location>
</feature>
<dbReference type="GO" id="GO:0022857">
    <property type="term" value="F:transmembrane transporter activity"/>
    <property type="evidence" value="ECO:0007669"/>
    <property type="project" value="InterPro"/>
</dbReference>
<dbReference type="GO" id="GO:0016020">
    <property type="term" value="C:membrane"/>
    <property type="evidence" value="ECO:0007669"/>
    <property type="project" value="UniProtKB-SubCell"/>
</dbReference>
<feature type="transmembrane region" description="Helical" evidence="7">
    <location>
        <begin position="386"/>
        <end position="407"/>
    </location>
</feature>
<dbReference type="OrthoDB" id="2250022at2759"/>
<keyword evidence="4 7" id="KW-1133">Transmembrane helix</keyword>
<keyword evidence="5 7" id="KW-0472">Membrane</keyword>
<evidence type="ECO:0000256" key="2">
    <source>
        <dbReference type="ARBA" id="ARBA00022448"/>
    </source>
</evidence>
<proteinExistence type="predicted"/>
<dbReference type="EMBL" id="ML977634">
    <property type="protein sequence ID" value="KAF1995743.1"/>
    <property type="molecule type" value="Genomic_DNA"/>
</dbReference>
<dbReference type="FunFam" id="1.20.1250.20:FF:000057">
    <property type="entry name" value="MFS general substrate transporter"/>
    <property type="match status" value="1"/>
</dbReference>
<dbReference type="PROSITE" id="PS50850">
    <property type="entry name" value="MFS"/>
    <property type="match status" value="1"/>
</dbReference>
<evidence type="ECO:0000313" key="10">
    <source>
        <dbReference type="Proteomes" id="UP000799779"/>
    </source>
</evidence>
<feature type="transmembrane region" description="Helical" evidence="7">
    <location>
        <begin position="57"/>
        <end position="74"/>
    </location>
</feature>
<dbReference type="FunFam" id="1.20.1250.20:FF:000013">
    <property type="entry name" value="MFS general substrate transporter"/>
    <property type="match status" value="1"/>
</dbReference>
<feature type="transmembrane region" description="Helical" evidence="7">
    <location>
        <begin position="419"/>
        <end position="440"/>
    </location>
</feature>
<feature type="transmembrane region" description="Helical" evidence="7">
    <location>
        <begin position="221"/>
        <end position="244"/>
    </location>
</feature>
<feature type="transmembrane region" description="Helical" evidence="7">
    <location>
        <begin position="101"/>
        <end position="120"/>
    </location>
</feature>
<dbReference type="PANTHER" id="PTHR43791">
    <property type="entry name" value="PERMEASE-RELATED"/>
    <property type="match status" value="1"/>
</dbReference>
<evidence type="ECO:0000259" key="8">
    <source>
        <dbReference type="PROSITE" id="PS50850"/>
    </source>
</evidence>
<keyword evidence="10" id="KW-1185">Reference proteome</keyword>
<feature type="domain" description="Major facilitator superfamily (MFS) profile" evidence="8">
    <location>
        <begin position="61"/>
        <end position="480"/>
    </location>
</feature>
<feature type="transmembrane region" description="Helical" evidence="7">
    <location>
        <begin position="328"/>
        <end position="347"/>
    </location>
</feature>
<accession>A0A6A5W1U0</accession>
<protein>
    <submittedName>
        <fullName evidence="9">Pantothenate transporter liz1</fullName>
    </submittedName>
</protein>
<feature type="transmembrane region" description="Helical" evidence="7">
    <location>
        <begin position="127"/>
        <end position="146"/>
    </location>
</feature>
<evidence type="ECO:0000256" key="3">
    <source>
        <dbReference type="ARBA" id="ARBA00022692"/>
    </source>
</evidence>
<evidence type="ECO:0000313" key="9">
    <source>
        <dbReference type="EMBL" id="KAF1995743.1"/>
    </source>
</evidence>
<evidence type="ECO:0000256" key="4">
    <source>
        <dbReference type="ARBA" id="ARBA00022989"/>
    </source>
</evidence>
<dbReference type="InterPro" id="IPR011701">
    <property type="entry name" value="MFS"/>
</dbReference>
<dbReference type="Proteomes" id="UP000799779">
    <property type="component" value="Unassembled WGS sequence"/>
</dbReference>